<dbReference type="Proteomes" id="UP000617634">
    <property type="component" value="Unassembled WGS sequence"/>
</dbReference>
<dbReference type="PRINTS" id="PR00413">
    <property type="entry name" value="HADHALOGNASE"/>
</dbReference>
<dbReference type="Gene3D" id="3.40.50.1000">
    <property type="entry name" value="HAD superfamily/HAD-like"/>
    <property type="match status" value="1"/>
</dbReference>
<dbReference type="Gene3D" id="1.10.150.240">
    <property type="entry name" value="Putative phosphatase, domain 2"/>
    <property type="match status" value="1"/>
</dbReference>
<evidence type="ECO:0000313" key="2">
    <source>
        <dbReference type="Proteomes" id="UP000617634"/>
    </source>
</evidence>
<proteinExistence type="predicted"/>
<dbReference type="InterPro" id="IPR023198">
    <property type="entry name" value="PGP-like_dom2"/>
</dbReference>
<dbReference type="EMBL" id="JADZGI010000002">
    <property type="protein sequence ID" value="MBH0114260.1"/>
    <property type="molecule type" value="Genomic_DNA"/>
</dbReference>
<protein>
    <submittedName>
        <fullName evidence="1">HAD family phosphatase</fullName>
    </submittedName>
</protein>
<dbReference type="PANTHER" id="PTHR18901:SF38">
    <property type="entry name" value="PSEUDOURIDINE-5'-PHOSPHATASE"/>
    <property type="match status" value="1"/>
</dbReference>
<dbReference type="SUPFAM" id="SSF56784">
    <property type="entry name" value="HAD-like"/>
    <property type="match status" value="1"/>
</dbReference>
<dbReference type="NCBIfam" id="TIGR01509">
    <property type="entry name" value="HAD-SF-IA-v3"/>
    <property type="match status" value="1"/>
</dbReference>
<sequence length="219" mass="23978">MPEAIIFDMDGTLLDTEALYRRSQREAAATLGHDLPEDVHRSFVGVHREVNDQTLRRLWGEHADIDAFNAEAEGLFNALWREGVPLRPGAVQLLEMLQGTDLPVGLCTSTRSPIAQEKLRLAGFIDLFDSIVTLNDVANPKPHPQPYLISARNLGVDPARCVAVEDSHNGLRSGAAAGMRVLFVPDLIEADEEAHALAHAVLPDLDRVGDWIAAALARR</sequence>
<evidence type="ECO:0000313" key="1">
    <source>
        <dbReference type="EMBL" id="MBH0114260.1"/>
    </source>
</evidence>
<reference evidence="1" key="1">
    <citation type="submission" date="2020-11" db="EMBL/GenBank/DDBJ databases">
        <title>Novosphingobium aureum sp. nov., a marine bacterium isolated from sediment of a salt flat.</title>
        <authorList>
            <person name="Yoo Y."/>
            <person name="Kim J.-J."/>
        </authorList>
    </citation>
    <scope>NUCLEOTIDE SEQUENCE</scope>
    <source>
        <strain evidence="1">YJ-S2-02</strain>
    </source>
</reference>
<dbReference type="InterPro" id="IPR006439">
    <property type="entry name" value="HAD-SF_hydro_IA"/>
</dbReference>
<dbReference type="SFLD" id="SFLDG01129">
    <property type="entry name" value="C1.5:_HAD__Beta-PGM__Phosphata"/>
    <property type="match status" value="1"/>
</dbReference>
<dbReference type="CDD" id="cd07505">
    <property type="entry name" value="HAD_BPGM-like"/>
    <property type="match status" value="1"/>
</dbReference>
<organism evidence="1 2">
    <name type="scientific">Novosphingobium aureum</name>
    <dbReference type="NCBI Taxonomy" id="2792964"/>
    <lineage>
        <taxon>Bacteria</taxon>
        <taxon>Pseudomonadati</taxon>
        <taxon>Pseudomonadota</taxon>
        <taxon>Alphaproteobacteria</taxon>
        <taxon>Sphingomonadales</taxon>
        <taxon>Sphingomonadaceae</taxon>
        <taxon>Novosphingobium</taxon>
    </lineage>
</organism>
<dbReference type="Pfam" id="PF00702">
    <property type="entry name" value="Hydrolase"/>
    <property type="match status" value="1"/>
</dbReference>
<dbReference type="SFLD" id="SFLDS00003">
    <property type="entry name" value="Haloacid_Dehalogenase"/>
    <property type="match status" value="1"/>
</dbReference>
<name>A0A931HDT8_9SPHN</name>
<dbReference type="SFLD" id="SFLDG01135">
    <property type="entry name" value="C1.5.6:_HAD__Beta-PGM__Phospha"/>
    <property type="match status" value="1"/>
</dbReference>
<keyword evidence="2" id="KW-1185">Reference proteome</keyword>
<accession>A0A931HDT8</accession>
<gene>
    <name evidence="1" type="ORF">I5E68_15045</name>
</gene>
<dbReference type="InterPro" id="IPR036412">
    <property type="entry name" value="HAD-like_sf"/>
</dbReference>
<dbReference type="AlphaFoldDB" id="A0A931HDT8"/>
<dbReference type="PANTHER" id="PTHR18901">
    <property type="entry name" value="2-DEOXYGLUCOSE-6-PHOSPHATE PHOSPHATASE 2"/>
    <property type="match status" value="1"/>
</dbReference>
<dbReference type="InterPro" id="IPR023214">
    <property type="entry name" value="HAD_sf"/>
</dbReference>
<comment type="caution">
    <text evidence="1">The sequence shown here is derived from an EMBL/GenBank/DDBJ whole genome shotgun (WGS) entry which is preliminary data.</text>
</comment>